<protein>
    <submittedName>
        <fullName evidence="1">Uncharacterized protein</fullName>
    </submittedName>
</protein>
<dbReference type="Proteomes" id="UP000792865">
    <property type="component" value="Chromosome"/>
</dbReference>
<accession>A0AAC9VLN2</accession>
<dbReference type="EMBL" id="CP022932">
    <property type="protein sequence ID" value="ASV34066.1"/>
    <property type="molecule type" value="Genomic_DNA"/>
</dbReference>
<organism evidence="1 2">
    <name type="scientific">Candidatus Williamhamiltonella defendens</name>
    <dbReference type="NCBI Taxonomy" id="138072"/>
    <lineage>
        <taxon>Bacteria</taxon>
        <taxon>Pseudomonadati</taxon>
        <taxon>Pseudomonadota</taxon>
        <taxon>Gammaproteobacteria</taxon>
        <taxon>Enterobacterales</taxon>
        <taxon>Enterobacteriaceae</taxon>
        <taxon>aphid secondary symbionts</taxon>
        <taxon>Candidatus Williamhamiltonella</taxon>
    </lineage>
</organism>
<dbReference type="AlphaFoldDB" id="A0AAC9VLN2"/>
<evidence type="ECO:0000313" key="1">
    <source>
        <dbReference type="EMBL" id="ASV34066.1"/>
    </source>
</evidence>
<sequence>MSAFLCCIKTHESPATRDGRKGQQRRGSELIMQVHENRYIKRAGLAGLRARAIALYITAELNSISKQKCLCNLSRKADVPLCQRCSI</sequence>
<reference evidence="1" key="1">
    <citation type="submission" date="2017-08" db="EMBL/GenBank/DDBJ databases">
        <title>Genome sequence of Candidatus Hamiltonella defensa from Acyrthosiphon pisum strain MI47.</title>
        <authorList>
            <person name="Patel V.A."/>
            <person name="Chevignon G."/>
            <person name="Russell J.A."/>
            <person name="Oliver K.M."/>
        </authorList>
    </citation>
    <scope>NUCLEOTIDE SEQUENCE</scope>
    <source>
        <strain evidence="1">MI47</strain>
    </source>
</reference>
<gene>
    <name evidence="1" type="ORF">CJJ18_08895</name>
</gene>
<evidence type="ECO:0000313" key="2">
    <source>
        <dbReference type="Proteomes" id="UP000792865"/>
    </source>
</evidence>
<name>A0AAC9VLN2_9ENTR</name>
<proteinExistence type="predicted"/>